<dbReference type="FunFam" id="2.40.50.100:FF:000020">
    <property type="entry name" value="50S ribosomal protein L27"/>
    <property type="match status" value="1"/>
</dbReference>
<evidence type="ECO:0000313" key="8">
    <source>
        <dbReference type="Proteomes" id="UP000280036"/>
    </source>
</evidence>
<dbReference type="PANTHER" id="PTHR15893:SF0">
    <property type="entry name" value="LARGE RIBOSOMAL SUBUNIT PROTEIN BL27M"/>
    <property type="match status" value="1"/>
</dbReference>
<accession>A0A3P8MF53</accession>
<evidence type="ECO:0000256" key="6">
    <source>
        <dbReference type="SAM" id="MobiDB-lite"/>
    </source>
</evidence>
<proteinExistence type="inferred from homology"/>
<dbReference type="InterPro" id="IPR001684">
    <property type="entry name" value="Ribosomal_bL27"/>
</dbReference>
<dbReference type="EMBL" id="UZVY01000001">
    <property type="protein sequence ID" value="VDR41623.1"/>
    <property type="molecule type" value="Genomic_DNA"/>
</dbReference>
<dbReference type="InterPro" id="IPR018261">
    <property type="entry name" value="Ribosomal_bL27_CS"/>
</dbReference>
<dbReference type="Gene3D" id="2.40.50.100">
    <property type="match status" value="1"/>
</dbReference>
<dbReference type="Pfam" id="PF01016">
    <property type="entry name" value="Ribosomal_L27"/>
    <property type="match status" value="1"/>
</dbReference>
<name>A0A3P8MF53_9BACT</name>
<dbReference type="PROSITE" id="PS00831">
    <property type="entry name" value="RIBOSOMAL_L27"/>
    <property type="match status" value="1"/>
</dbReference>
<evidence type="ECO:0000256" key="4">
    <source>
        <dbReference type="ARBA" id="ARBA00035175"/>
    </source>
</evidence>
<feature type="region of interest" description="Disordered" evidence="6">
    <location>
        <begin position="96"/>
        <end position="144"/>
    </location>
</feature>
<dbReference type="Proteomes" id="UP000280036">
    <property type="component" value="Unassembled WGS sequence"/>
</dbReference>
<organism evidence="7 8">
    <name type="scientific">Mycoplasmopsis caviae</name>
    <dbReference type="NCBI Taxonomy" id="55603"/>
    <lineage>
        <taxon>Bacteria</taxon>
        <taxon>Bacillati</taxon>
        <taxon>Mycoplasmatota</taxon>
        <taxon>Mycoplasmoidales</taxon>
        <taxon>Metamycoplasmataceae</taxon>
        <taxon>Mycoplasmopsis</taxon>
    </lineage>
</organism>
<dbReference type="AlphaFoldDB" id="A0A3P8MF53"/>
<evidence type="ECO:0000256" key="1">
    <source>
        <dbReference type="ARBA" id="ARBA00010797"/>
    </source>
</evidence>
<dbReference type="NCBIfam" id="TIGR00062">
    <property type="entry name" value="L27"/>
    <property type="match status" value="1"/>
</dbReference>
<comment type="similarity">
    <text evidence="1 5">Belongs to the bacterial ribosomal protein bL27 family.</text>
</comment>
<dbReference type="SUPFAM" id="SSF110324">
    <property type="entry name" value="Ribosomal L27 protein-like"/>
    <property type="match status" value="1"/>
</dbReference>
<dbReference type="GO" id="GO:0022625">
    <property type="term" value="C:cytosolic large ribosomal subunit"/>
    <property type="evidence" value="ECO:0007669"/>
    <property type="project" value="TreeGrafter"/>
</dbReference>
<evidence type="ECO:0000256" key="3">
    <source>
        <dbReference type="ARBA" id="ARBA00023274"/>
    </source>
</evidence>
<feature type="compositionally biased region" description="Low complexity" evidence="6">
    <location>
        <begin position="111"/>
        <end position="136"/>
    </location>
</feature>
<dbReference type="HAMAP" id="MF_00539">
    <property type="entry name" value="Ribosomal_bL27"/>
    <property type="match status" value="1"/>
</dbReference>
<dbReference type="PANTHER" id="PTHR15893">
    <property type="entry name" value="RIBOSOMAL PROTEIN L27"/>
    <property type="match status" value="1"/>
</dbReference>
<gene>
    <name evidence="5 7" type="primary">rpmA</name>
    <name evidence="7" type="ORF">NCTC10126_00100</name>
</gene>
<protein>
    <recommendedName>
        <fullName evidence="4 5">Large ribosomal subunit protein bL27</fullName>
    </recommendedName>
</protein>
<keyword evidence="2 5" id="KW-0689">Ribosomal protein</keyword>
<evidence type="ECO:0000313" key="7">
    <source>
        <dbReference type="EMBL" id="VDR41623.1"/>
    </source>
</evidence>
<dbReference type="GO" id="GO:0003735">
    <property type="term" value="F:structural constituent of ribosome"/>
    <property type="evidence" value="ECO:0007669"/>
    <property type="project" value="InterPro"/>
</dbReference>
<dbReference type="PRINTS" id="PR00063">
    <property type="entry name" value="RIBOSOMALL27"/>
</dbReference>
<reference evidence="7 8" key="1">
    <citation type="submission" date="2018-12" db="EMBL/GenBank/DDBJ databases">
        <authorList>
            <consortium name="Pathogen Informatics"/>
        </authorList>
    </citation>
    <scope>NUCLEOTIDE SEQUENCE [LARGE SCALE GENOMIC DNA]</scope>
    <source>
        <strain evidence="7 8">NCTC10126</strain>
    </source>
</reference>
<sequence length="144" mass="15602">MAHTKAGGSTRNGRDSRGQRLGIKLGDGQFCTAGSIIFRQRGTKIFPGTNCGRGNDDTLFALITGYVKFETRRNRTYASVYPERVSNSLSKPVVAKKVEDKKEVKPKTSTKKTSTSKTTVAKKTGATKKPATTKKVSSAKKSVK</sequence>
<feature type="compositionally biased region" description="Basic and acidic residues" evidence="6">
    <location>
        <begin position="96"/>
        <end position="106"/>
    </location>
</feature>
<feature type="region of interest" description="Disordered" evidence="6">
    <location>
        <begin position="1"/>
        <end position="21"/>
    </location>
</feature>
<evidence type="ECO:0000256" key="2">
    <source>
        <dbReference type="ARBA" id="ARBA00022980"/>
    </source>
</evidence>
<dbReference type="GO" id="GO:0006412">
    <property type="term" value="P:translation"/>
    <property type="evidence" value="ECO:0007669"/>
    <property type="project" value="UniProtKB-UniRule"/>
</dbReference>
<evidence type="ECO:0000256" key="5">
    <source>
        <dbReference type="HAMAP-Rule" id="MF_00539"/>
    </source>
</evidence>
<keyword evidence="3 5" id="KW-0687">Ribonucleoprotein</keyword>